<dbReference type="InterPro" id="IPR017937">
    <property type="entry name" value="Thioredoxin_CS"/>
</dbReference>
<dbReference type="InterPro" id="IPR013766">
    <property type="entry name" value="Thioredoxin_domain"/>
</dbReference>
<dbReference type="Pfam" id="PF00085">
    <property type="entry name" value="Thioredoxin"/>
    <property type="match status" value="1"/>
</dbReference>
<evidence type="ECO:0000313" key="4">
    <source>
        <dbReference type="EMBL" id="CAG8462084.1"/>
    </source>
</evidence>
<dbReference type="PROSITE" id="PS00194">
    <property type="entry name" value="THIOREDOXIN_1"/>
    <property type="match status" value="1"/>
</dbReference>
<dbReference type="InterPro" id="IPR036249">
    <property type="entry name" value="Thioredoxin-like_sf"/>
</dbReference>
<keyword evidence="1" id="KW-1015">Disulfide bond</keyword>
<dbReference type="Proteomes" id="UP000789706">
    <property type="component" value="Unassembled WGS sequence"/>
</dbReference>
<dbReference type="Gene3D" id="3.40.30.10">
    <property type="entry name" value="Glutaredoxin"/>
    <property type="match status" value="1"/>
</dbReference>
<dbReference type="PANTHER" id="PTHR46115">
    <property type="entry name" value="THIOREDOXIN-LIKE PROTEIN 1"/>
    <property type="match status" value="1"/>
</dbReference>
<organism evidence="4 5">
    <name type="scientific">Diversispora eburnea</name>
    <dbReference type="NCBI Taxonomy" id="1213867"/>
    <lineage>
        <taxon>Eukaryota</taxon>
        <taxon>Fungi</taxon>
        <taxon>Fungi incertae sedis</taxon>
        <taxon>Mucoromycota</taxon>
        <taxon>Glomeromycotina</taxon>
        <taxon>Glomeromycetes</taxon>
        <taxon>Diversisporales</taxon>
        <taxon>Diversisporaceae</taxon>
        <taxon>Diversispora</taxon>
    </lineage>
</organism>
<dbReference type="Pfam" id="PF06201">
    <property type="entry name" value="PITH"/>
    <property type="match status" value="1"/>
</dbReference>
<dbReference type="EMBL" id="CAJVPK010000155">
    <property type="protein sequence ID" value="CAG8462084.1"/>
    <property type="molecule type" value="Genomic_DNA"/>
</dbReference>
<dbReference type="AlphaFoldDB" id="A0A9N8YXF7"/>
<gene>
    <name evidence="4" type="ORF">DEBURN_LOCUS2736</name>
</gene>
<dbReference type="InterPro" id="IPR037047">
    <property type="entry name" value="PITH_dom_sf"/>
</dbReference>
<dbReference type="OrthoDB" id="10263751at2759"/>
<evidence type="ECO:0000256" key="1">
    <source>
        <dbReference type="ARBA" id="ARBA00023157"/>
    </source>
</evidence>
<dbReference type="PRINTS" id="PR00421">
    <property type="entry name" value="THIOREDOXIN"/>
</dbReference>
<dbReference type="PROSITE" id="PS51352">
    <property type="entry name" value="THIOREDOXIN_2"/>
    <property type="match status" value="1"/>
</dbReference>
<evidence type="ECO:0000259" key="3">
    <source>
        <dbReference type="PROSITE" id="PS51532"/>
    </source>
</evidence>
<dbReference type="Gene3D" id="2.60.120.470">
    <property type="entry name" value="PITH domain"/>
    <property type="match status" value="1"/>
</dbReference>
<feature type="non-terminal residue" evidence="4">
    <location>
        <position position="287"/>
    </location>
</feature>
<accession>A0A9N8YXF7</accession>
<feature type="domain" description="Thioredoxin" evidence="2">
    <location>
        <begin position="11"/>
        <end position="161"/>
    </location>
</feature>
<dbReference type="SUPFAM" id="SSF49785">
    <property type="entry name" value="Galactose-binding domain-like"/>
    <property type="match status" value="1"/>
</dbReference>
<evidence type="ECO:0000313" key="5">
    <source>
        <dbReference type="Proteomes" id="UP000789706"/>
    </source>
</evidence>
<sequence>CPLTSIFQLLELAEELLVKFVAQDNLDADLDSRTDYQSSIKQLIASPKLTVVDFHATWCGPCRIMAPIFETLSSTHRHANFAKVNQARSVASTAQVTSLPTFKLFKNGQQIGEVIGARQDELRRLVELHAGTPEESGLIVVKGHMDINEFITLNQVDCLNQLDDHNVRNIFKNDDNYLESDVDEQLLITIPFNQTVKLHSLKIVSKDIDHAPKTVKLYVNRLNLGFDETDSIEETQLLELTIEDYEEEKIIPLRFVKFQNVTTLVIFVQDNIGDEETTIIKELKFIG</sequence>
<dbReference type="InterPro" id="IPR010400">
    <property type="entry name" value="PITH_dom"/>
</dbReference>
<name>A0A9N8YXF7_9GLOM</name>
<dbReference type="SUPFAM" id="SSF52833">
    <property type="entry name" value="Thioredoxin-like"/>
    <property type="match status" value="1"/>
</dbReference>
<proteinExistence type="predicted"/>
<dbReference type="PROSITE" id="PS51532">
    <property type="entry name" value="PITH"/>
    <property type="match status" value="1"/>
</dbReference>
<dbReference type="GO" id="GO:0005737">
    <property type="term" value="C:cytoplasm"/>
    <property type="evidence" value="ECO:0007669"/>
    <property type="project" value="UniProtKB-ARBA"/>
</dbReference>
<keyword evidence="5" id="KW-1185">Reference proteome</keyword>
<dbReference type="InterPro" id="IPR008979">
    <property type="entry name" value="Galactose-bd-like_sf"/>
</dbReference>
<reference evidence="4" key="1">
    <citation type="submission" date="2021-06" db="EMBL/GenBank/DDBJ databases">
        <authorList>
            <person name="Kallberg Y."/>
            <person name="Tangrot J."/>
            <person name="Rosling A."/>
        </authorList>
    </citation>
    <scope>NUCLEOTIDE SEQUENCE</scope>
    <source>
        <strain evidence="4">AZ414A</strain>
    </source>
</reference>
<evidence type="ECO:0000259" key="2">
    <source>
        <dbReference type="PROSITE" id="PS51352"/>
    </source>
</evidence>
<dbReference type="CDD" id="cd02947">
    <property type="entry name" value="TRX_family"/>
    <property type="match status" value="1"/>
</dbReference>
<comment type="caution">
    <text evidence="4">The sequence shown here is derived from an EMBL/GenBank/DDBJ whole genome shotgun (WGS) entry which is preliminary data.</text>
</comment>
<feature type="domain" description="PITH" evidence="3">
    <location>
        <begin position="136"/>
        <end position="287"/>
    </location>
</feature>
<protein>
    <submittedName>
        <fullName evidence="4">7698_t:CDS:1</fullName>
    </submittedName>
</protein>